<dbReference type="EMBL" id="JBHSBM010000016">
    <property type="protein sequence ID" value="MFC4059012.1"/>
    <property type="molecule type" value="Genomic_DNA"/>
</dbReference>
<evidence type="ECO:0000256" key="10">
    <source>
        <dbReference type="ARBA" id="ARBA00023136"/>
    </source>
</evidence>
<gene>
    <name evidence="14" type="ORF">ACFOWE_11935</name>
</gene>
<dbReference type="PROSITE" id="PS50885">
    <property type="entry name" value="HAMP"/>
    <property type="match status" value="1"/>
</dbReference>
<dbReference type="RefSeq" id="WP_377287334.1">
    <property type="nucleotide sequence ID" value="NZ_JBHSBM010000016.1"/>
</dbReference>
<dbReference type="InterPro" id="IPR050428">
    <property type="entry name" value="TCS_sensor_his_kinase"/>
</dbReference>
<comment type="subcellular location">
    <subcellularLocation>
        <location evidence="2">Cell membrane</location>
    </subcellularLocation>
</comment>
<comment type="caution">
    <text evidence="14">The sequence shown here is derived from an EMBL/GenBank/DDBJ whole genome shotgun (WGS) entry which is preliminary data.</text>
</comment>
<dbReference type="PANTHER" id="PTHR45436">
    <property type="entry name" value="SENSOR HISTIDINE KINASE YKOH"/>
    <property type="match status" value="1"/>
</dbReference>
<dbReference type="Gene3D" id="3.30.565.10">
    <property type="entry name" value="Histidine kinase-like ATPase, C-terminal domain"/>
    <property type="match status" value="1"/>
</dbReference>
<dbReference type="Pfam" id="PF00672">
    <property type="entry name" value="HAMP"/>
    <property type="match status" value="1"/>
</dbReference>
<feature type="domain" description="Histidine kinase" evidence="12">
    <location>
        <begin position="163"/>
        <end position="378"/>
    </location>
</feature>
<protein>
    <recommendedName>
        <fullName evidence="3">histidine kinase</fullName>
        <ecNumber evidence="3">2.7.13.3</ecNumber>
    </recommendedName>
</protein>
<dbReference type="SMART" id="SM00387">
    <property type="entry name" value="HATPase_c"/>
    <property type="match status" value="1"/>
</dbReference>
<accession>A0ABV8I4H4</accession>
<evidence type="ECO:0000256" key="2">
    <source>
        <dbReference type="ARBA" id="ARBA00004236"/>
    </source>
</evidence>
<evidence type="ECO:0000256" key="7">
    <source>
        <dbReference type="ARBA" id="ARBA00022777"/>
    </source>
</evidence>
<evidence type="ECO:0000256" key="9">
    <source>
        <dbReference type="ARBA" id="ARBA00023012"/>
    </source>
</evidence>
<dbReference type="SMART" id="SM00304">
    <property type="entry name" value="HAMP"/>
    <property type="match status" value="1"/>
</dbReference>
<evidence type="ECO:0000256" key="11">
    <source>
        <dbReference type="SAM" id="Phobius"/>
    </source>
</evidence>
<dbReference type="SUPFAM" id="SSF55874">
    <property type="entry name" value="ATPase domain of HSP90 chaperone/DNA topoisomerase II/histidine kinase"/>
    <property type="match status" value="1"/>
</dbReference>
<evidence type="ECO:0000256" key="8">
    <source>
        <dbReference type="ARBA" id="ARBA00022989"/>
    </source>
</evidence>
<dbReference type="InterPro" id="IPR005467">
    <property type="entry name" value="His_kinase_dom"/>
</dbReference>
<evidence type="ECO:0000259" key="13">
    <source>
        <dbReference type="PROSITE" id="PS50885"/>
    </source>
</evidence>
<evidence type="ECO:0000313" key="15">
    <source>
        <dbReference type="Proteomes" id="UP001595850"/>
    </source>
</evidence>
<dbReference type="Proteomes" id="UP001595850">
    <property type="component" value="Unassembled WGS sequence"/>
</dbReference>
<evidence type="ECO:0000313" key="14">
    <source>
        <dbReference type="EMBL" id="MFC4059012.1"/>
    </source>
</evidence>
<dbReference type="InterPro" id="IPR003594">
    <property type="entry name" value="HATPase_dom"/>
</dbReference>
<keyword evidence="7 14" id="KW-0418">Kinase</keyword>
<organism evidence="14 15">
    <name type="scientific">Planomonospora corallina</name>
    <dbReference type="NCBI Taxonomy" id="1806052"/>
    <lineage>
        <taxon>Bacteria</taxon>
        <taxon>Bacillati</taxon>
        <taxon>Actinomycetota</taxon>
        <taxon>Actinomycetes</taxon>
        <taxon>Streptosporangiales</taxon>
        <taxon>Streptosporangiaceae</taxon>
        <taxon>Planomonospora</taxon>
    </lineage>
</organism>
<feature type="transmembrane region" description="Helical" evidence="11">
    <location>
        <begin position="78"/>
        <end position="100"/>
    </location>
</feature>
<evidence type="ECO:0000256" key="5">
    <source>
        <dbReference type="ARBA" id="ARBA00022679"/>
    </source>
</evidence>
<dbReference type="InterPro" id="IPR003660">
    <property type="entry name" value="HAMP_dom"/>
</dbReference>
<keyword evidence="5" id="KW-0808">Transferase</keyword>
<feature type="domain" description="HAMP" evidence="13">
    <location>
        <begin position="102"/>
        <end position="155"/>
    </location>
</feature>
<dbReference type="EC" id="2.7.13.3" evidence="3"/>
<dbReference type="SUPFAM" id="SSF158472">
    <property type="entry name" value="HAMP domain-like"/>
    <property type="match status" value="1"/>
</dbReference>
<evidence type="ECO:0000259" key="12">
    <source>
        <dbReference type="PROSITE" id="PS50109"/>
    </source>
</evidence>
<dbReference type="InterPro" id="IPR003661">
    <property type="entry name" value="HisK_dim/P_dom"/>
</dbReference>
<dbReference type="PANTHER" id="PTHR45436:SF5">
    <property type="entry name" value="SENSOR HISTIDINE KINASE TRCS"/>
    <property type="match status" value="1"/>
</dbReference>
<dbReference type="Pfam" id="PF02518">
    <property type="entry name" value="HATPase_c"/>
    <property type="match status" value="1"/>
</dbReference>
<keyword evidence="8 11" id="KW-1133">Transmembrane helix</keyword>
<evidence type="ECO:0000256" key="6">
    <source>
        <dbReference type="ARBA" id="ARBA00022692"/>
    </source>
</evidence>
<proteinExistence type="predicted"/>
<reference evidence="15" key="1">
    <citation type="journal article" date="2019" name="Int. J. Syst. Evol. Microbiol.">
        <title>The Global Catalogue of Microorganisms (GCM) 10K type strain sequencing project: providing services to taxonomists for standard genome sequencing and annotation.</title>
        <authorList>
            <consortium name="The Broad Institute Genomics Platform"/>
            <consortium name="The Broad Institute Genome Sequencing Center for Infectious Disease"/>
            <person name="Wu L."/>
            <person name="Ma J."/>
        </authorList>
    </citation>
    <scope>NUCLEOTIDE SEQUENCE [LARGE SCALE GENOMIC DNA]</scope>
    <source>
        <strain evidence="15">TBRC 4489</strain>
    </source>
</reference>
<dbReference type="Pfam" id="PF00512">
    <property type="entry name" value="HisKA"/>
    <property type="match status" value="1"/>
</dbReference>
<dbReference type="SMART" id="SM00388">
    <property type="entry name" value="HisKA"/>
    <property type="match status" value="1"/>
</dbReference>
<dbReference type="PROSITE" id="PS50109">
    <property type="entry name" value="HIS_KIN"/>
    <property type="match status" value="1"/>
</dbReference>
<dbReference type="SUPFAM" id="SSF47384">
    <property type="entry name" value="Homodimeric domain of signal transducing histidine kinase"/>
    <property type="match status" value="1"/>
</dbReference>
<dbReference type="Gene3D" id="6.10.340.10">
    <property type="match status" value="1"/>
</dbReference>
<keyword evidence="10 11" id="KW-0472">Membrane</keyword>
<keyword evidence="6 11" id="KW-0812">Transmembrane</keyword>
<keyword evidence="9" id="KW-0902">Two-component regulatory system</keyword>
<evidence type="ECO:0000256" key="1">
    <source>
        <dbReference type="ARBA" id="ARBA00000085"/>
    </source>
</evidence>
<name>A0ABV8I4H4_9ACTN</name>
<dbReference type="InterPro" id="IPR036890">
    <property type="entry name" value="HATPase_C_sf"/>
</dbReference>
<evidence type="ECO:0000256" key="4">
    <source>
        <dbReference type="ARBA" id="ARBA00022553"/>
    </source>
</evidence>
<dbReference type="InterPro" id="IPR036097">
    <property type="entry name" value="HisK_dim/P_sf"/>
</dbReference>
<sequence>MSSGPAVPAAPAGPVRRSGFAARLLAAQGIVLVAMALTTWLVASAVGPGIFHDHLRRAGTAHTAAEAEHVDQAFTSAMLLSLPVALLAAVVFALAVTWYLSRRLQRSVARVAGAAAEVAAGDYGSRLPLLGLGGEFDRLAATFNALAEQLEAVESTRRRMLADLAHEMRTPLATLEAHIEALEDGVRTLDEDTFAVLRSSTGRLGRLAQDVSAVSRAEEGRLEVDPHPVDPALLVADAVRAAGERYRDKGVALRSQPSAGRPVLADAARMGQVLGNLLDNALRHTPPGGTVTVGCRAAGDWTEFEVRDTGEGIDPDHLAHVFDRFYRADPARSRAQGGSGIGLTITRALVRAHGGSIRAHSAGRGRGAVFTVRVPAAPRRER</sequence>
<keyword evidence="15" id="KW-1185">Reference proteome</keyword>
<dbReference type="PRINTS" id="PR00344">
    <property type="entry name" value="BCTRLSENSOR"/>
</dbReference>
<dbReference type="CDD" id="cd00082">
    <property type="entry name" value="HisKA"/>
    <property type="match status" value="1"/>
</dbReference>
<dbReference type="InterPro" id="IPR004358">
    <property type="entry name" value="Sig_transdc_His_kin-like_C"/>
</dbReference>
<feature type="transmembrane region" description="Helical" evidence="11">
    <location>
        <begin position="20"/>
        <end position="43"/>
    </location>
</feature>
<comment type="catalytic activity">
    <reaction evidence="1">
        <text>ATP + protein L-histidine = ADP + protein N-phospho-L-histidine.</text>
        <dbReference type="EC" id="2.7.13.3"/>
    </reaction>
</comment>
<evidence type="ECO:0000256" key="3">
    <source>
        <dbReference type="ARBA" id="ARBA00012438"/>
    </source>
</evidence>
<keyword evidence="4" id="KW-0597">Phosphoprotein</keyword>
<dbReference type="GO" id="GO:0016301">
    <property type="term" value="F:kinase activity"/>
    <property type="evidence" value="ECO:0007669"/>
    <property type="project" value="UniProtKB-KW"/>
</dbReference>
<dbReference type="Gene3D" id="1.10.287.130">
    <property type="match status" value="1"/>
</dbReference>